<feature type="domain" description="Creatinase N-terminal" evidence="2">
    <location>
        <begin position="13"/>
        <end position="83"/>
    </location>
</feature>
<gene>
    <name evidence="3" type="ordered locus">Igni_0100</name>
</gene>
<dbReference type="RefSeq" id="WP_011998136.1">
    <property type="nucleotide sequence ID" value="NC_009776.1"/>
</dbReference>
<evidence type="ECO:0000259" key="2">
    <source>
        <dbReference type="Pfam" id="PF01321"/>
    </source>
</evidence>
<dbReference type="InterPro" id="IPR036005">
    <property type="entry name" value="Creatinase/aminopeptidase-like"/>
</dbReference>
<dbReference type="Pfam" id="PF00557">
    <property type="entry name" value="Peptidase_M24"/>
    <property type="match status" value="1"/>
</dbReference>
<dbReference type="PANTHER" id="PTHR46112:SF3">
    <property type="entry name" value="AMINOPEPTIDASE YPDF"/>
    <property type="match status" value="1"/>
</dbReference>
<dbReference type="KEGG" id="iho:Igni_0100"/>
<dbReference type="InterPro" id="IPR000587">
    <property type="entry name" value="Creatinase_N"/>
</dbReference>
<dbReference type="SUPFAM" id="SSF55920">
    <property type="entry name" value="Creatinase/aminopeptidase"/>
    <property type="match status" value="1"/>
</dbReference>
<dbReference type="GeneID" id="5563107"/>
<proteinExistence type="predicted"/>
<reference evidence="3 4" key="1">
    <citation type="journal article" date="2008" name="Genome Biol.">
        <title>A genomic analysis of the archaeal system Ignicoccus hospitalis-Nanoarchaeum equitans.</title>
        <authorList>
            <person name="Podar M."/>
            <person name="Anderson I."/>
            <person name="Makarova K.S."/>
            <person name="Elkins J.G."/>
            <person name="Ivanova N."/>
            <person name="Wall M.A."/>
            <person name="Lykidis A."/>
            <person name="Mavromatis K."/>
            <person name="Sun H."/>
            <person name="Hudson M.E."/>
            <person name="Chen W."/>
            <person name="Deciu C."/>
            <person name="Hutchison D."/>
            <person name="Eads J.R."/>
            <person name="Anderson A."/>
            <person name="Fernandes F."/>
            <person name="Szeto E."/>
            <person name="Lapidus A."/>
            <person name="Kyrpides N.C."/>
            <person name="Saier M.H.Jr."/>
            <person name="Richardson P.M."/>
            <person name="Rachel R."/>
            <person name="Huber H."/>
            <person name="Eisen J.A."/>
            <person name="Koonin E.V."/>
            <person name="Keller M."/>
            <person name="Stetter K.O."/>
        </authorList>
    </citation>
    <scope>NUCLEOTIDE SEQUENCE [LARGE SCALE GENOMIC DNA]</scope>
    <source>
        <strain evidence="4">KIN4/I / DSM 18386 / JCM 14125</strain>
    </source>
</reference>
<dbReference type="InterPro" id="IPR029149">
    <property type="entry name" value="Creatin/AminoP/Spt16_N"/>
</dbReference>
<dbReference type="Pfam" id="PF01321">
    <property type="entry name" value="Creatinase_N"/>
    <property type="match status" value="1"/>
</dbReference>
<organism evidence="3 4">
    <name type="scientific">Ignicoccus hospitalis (strain KIN4/I / DSM 18386 / JCM 14125)</name>
    <dbReference type="NCBI Taxonomy" id="453591"/>
    <lineage>
        <taxon>Archaea</taxon>
        <taxon>Thermoproteota</taxon>
        <taxon>Thermoprotei</taxon>
        <taxon>Desulfurococcales</taxon>
        <taxon>Desulfurococcaceae</taxon>
        <taxon>Ignicoccus</taxon>
    </lineage>
</organism>
<dbReference type="Gene3D" id="3.90.230.10">
    <property type="entry name" value="Creatinase/methionine aminopeptidase superfamily"/>
    <property type="match status" value="1"/>
</dbReference>
<dbReference type="InterPro" id="IPR050659">
    <property type="entry name" value="Peptidase_M24B"/>
</dbReference>
<dbReference type="PANTHER" id="PTHR46112">
    <property type="entry name" value="AMINOPEPTIDASE"/>
    <property type="match status" value="1"/>
</dbReference>
<feature type="domain" description="Peptidase M24" evidence="1">
    <location>
        <begin position="128"/>
        <end position="326"/>
    </location>
</feature>
<evidence type="ECO:0000313" key="4">
    <source>
        <dbReference type="Proteomes" id="UP000000262"/>
    </source>
</evidence>
<protein>
    <submittedName>
        <fullName evidence="3">Peptidase M24</fullName>
    </submittedName>
</protein>
<dbReference type="SUPFAM" id="SSF53092">
    <property type="entry name" value="Creatinase/prolidase N-terminal domain"/>
    <property type="match status" value="1"/>
</dbReference>
<evidence type="ECO:0000259" key="1">
    <source>
        <dbReference type="Pfam" id="PF00557"/>
    </source>
</evidence>
<dbReference type="OrthoDB" id="1346at2157"/>
<evidence type="ECO:0000313" key="3">
    <source>
        <dbReference type="EMBL" id="ABU81284.1"/>
    </source>
</evidence>
<dbReference type="PhylomeDB" id="A8A8N2"/>
<dbReference type="AlphaFoldDB" id="A8A8N2"/>
<dbReference type="HOGENOM" id="CLU_017266_4_0_2"/>
<sequence length="341" mass="37572">MASSKRSYSRKRELFLDCTLILHPSNVRWLTGFDAGIVLMGKDEDYLIVPELEYERALEVVDWLNVVKGPRGALWKKALELCNGPFFADLSYLNFRTAITLMTELGAGDASKTVRRARMSKDEEELSRIKKALEIAERAFLETWKELEEGTTELAAAGALEAHMREFGAQEFAFPTIVAFGPNSSKPHAVPGEAQLSFGSVALFDFGAVYGGFRSDITRTYVPDKEPYASWYHAVLEAVNAALKALKPGARGKDVDAAAREVLAEYGFEKAFVHGLGHGVGADIHEPPFLSPSSEDVVSKGAVVTVEPGVYFKGQGGVRVEQLVYVDYNPIVLNSTPVMWW</sequence>
<dbReference type="InterPro" id="IPR000994">
    <property type="entry name" value="Pept_M24"/>
</dbReference>
<dbReference type="EMBL" id="CP000816">
    <property type="protein sequence ID" value="ABU81284.1"/>
    <property type="molecule type" value="Genomic_DNA"/>
</dbReference>
<dbReference type="Proteomes" id="UP000000262">
    <property type="component" value="Chromosome"/>
</dbReference>
<name>A8A8N2_IGNH4</name>
<dbReference type="eggNOG" id="arCOG01000">
    <property type="taxonomic scope" value="Archaea"/>
</dbReference>
<dbReference type="Gene3D" id="3.40.350.10">
    <property type="entry name" value="Creatinase/prolidase N-terminal domain"/>
    <property type="match status" value="1"/>
</dbReference>
<dbReference type="STRING" id="453591.Igni_0100"/>
<keyword evidence="4" id="KW-1185">Reference proteome</keyword>
<accession>A8A8N2</accession>